<accession>U5QRR4</accession>
<reference evidence="1 2" key="1">
    <citation type="journal article" date="2013" name="PLoS ONE">
        <title>Cultivation and Complete Genome Sequencing of Gloeobacter kilaueensis sp. nov., from a Lava Cave in Kilauea Caldera, Hawai'i.</title>
        <authorList>
            <person name="Saw J.H."/>
            <person name="Schatz M."/>
            <person name="Brown M.V."/>
            <person name="Kunkel D.D."/>
            <person name="Foster J.S."/>
            <person name="Shick H."/>
            <person name="Christensen S."/>
            <person name="Hou S."/>
            <person name="Wan X."/>
            <person name="Donachie S.P."/>
        </authorList>
    </citation>
    <scope>NUCLEOTIDE SEQUENCE [LARGE SCALE GENOMIC DNA]</scope>
    <source>
        <strain evidence="2">JS</strain>
    </source>
</reference>
<keyword evidence="2" id="KW-1185">Reference proteome</keyword>
<organism evidence="1 2">
    <name type="scientific">Gloeobacter kilaueensis (strain ATCC BAA-2537 / CCAP 1431/1 / ULC 316 / JS1)</name>
    <dbReference type="NCBI Taxonomy" id="1183438"/>
    <lineage>
        <taxon>Bacteria</taxon>
        <taxon>Bacillati</taxon>
        <taxon>Cyanobacteriota</taxon>
        <taxon>Cyanophyceae</taxon>
        <taxon>Gloeobacterales</taxon>
        <taxon>Gloeobacteraceae</taxon>
        <taxon>Gloeobacter</taxon>
    </lineage>
</organism>
<protein>
    <recommendedName>
        <fullName evidence="3">PIN domain-containing protein</fullName>
    </recommendedName>
</protein>
<dbReference type="AlphaFoldDB" id="U5QRR4"/>
<proteinExistence type="predicted"/>
<gene>
    <name evidence="1" type="ORF">GKIL_4134</name>
</gene>
<evidence type="ECO:0000313" key="2">
    <source>
        <dbReference type="Proteomes" id="UP000017396"/>
    </source>
</evidence>
<evidence type="ECO:0008006" key="3">
    <source>
        <dbReference type="Google" id="ProtNLM"/>
    </source>
</evidence>
<evidence type="ECO:0000313" key="1">
    <source>
        <dbReference type="EMBL" id="AGY60380.1"/>
    </source>
</evidence>
<dbReference type="HOGENOM" id="CLU_2129890_0_0_3"/>
<dbReference type="Proteomes" id="UP000017396">
    <property type="component" value="Chromosome"/>
</dbReference>
<dbReference type="eggNOG" id="ENOG50317I2">
    <property type="taxonomic scope" value="Bacteria"/>
</dbReference>
<dbReference type="KEGG" id="glj:GKIL_4134"/>
<dbReference type="EMBL" id="CP003587">
    <property type="protein sequence ID" value="AGY60380.1"/>
    <property type="molecule type" value="Genomic_DNA"/>
</dbReference>
<sequence length="113" mass="12360">MNDTQLRLFDALESIAYSVEIIHLESLPLIQSLKSLSMQEPIIKDPTDNLILHTITAHAIRNGSGAKAFVSGNTKDFGSQDVKNFLSANGNIQYFAEVSNFLGWYNAGCPGSK</sequence>
<name>U5QRR4_GLOK1</name>